<dbReference type="EC" id="2.7.13.3" evidence="2"/>
<evidence type="ECO:0000256" key="7">
    <source>
        <dbReference type="ARBA" id="ARBA00022840"/>
    </source>
</evidence>
<evidence type="ECO:0000313" key="10">
    <source>
        <dbReference type="Proteomes" id="UP001184150"/>
    </source>
</evidence>
<evidence type="ECO:0000313" key="9">
    <source>
        <dbReference type="EMBL" id="MDR6512059.1"/>
    </source>
</evidence>
<dbReference type="InterPro" id="IPR013656">
    <property type="entry name" value="PAS_4"/>
</dbReference>
<comment type="catalytic activity">
    <reaction evidence="1">
        <text>ATP + protein L-histidine = ADP + protein N-phospho-L-histidine.</text>
        <dbReference type="EC" id="2.7.13.3"/>
    </reaction>
</comment>
<dbReference type="Pfam" id="PF08448">
    <property type="entry name" value="PAS_4"/>
    <property type="match status" value="1"/>
</dbReference>
<evidence type="ECO:0000256" key="1">
    <source>
        <dbReference type="ARBA" id="ARBA00000085"/>
    </source>
</evidence>
<dbReference type="SUPFAM" id="SSF55785">
    <property type="entry name" value="PYP-like sensor domain (PAS domain)"/>
    <property type="match status" value="1"/>
</dbReference>
<dbReference type="PANTHER" id="PTHR41523">
    <property type="entry name" value="TWO-COMPONENT SYSTEM SENSOR PROTEIN"/>
    <property type="match status" value="1"/>
</dbReference>
<dbReference type="RefSeq" id="WP_309805728.1">
    <property type="nucleotide sequence ID" value="NZ_JAVDRD010000007.1"/>
</dbReference>
<evidence type="ECO:0000256" key="4">
    <source>
        <dbReference type="ARBA" id="ARBA00022679"/>
    </source>
</evidence>
<dbReference type="Proteomes" id="UP001184150">
    <property type="component" value="Unassembled WGS sequence"/>
</dbReference>
<keyword evidence="5" id="KW-0547">Nucleotide-binding</keyword>
<dbReference type="EMBL" id="JAVDRD010000007">
    <property type="protein sequence ID" value="MDR6512059.1"/>
    <property type="molecule type" value="Genomic_DNA"/>
</dbReference>
<feature type="domain" description="Signal transduction histidine kinase HWE region" evidence="8">
    <location>
        <begin position="187"/>
        <end position="270"/>
    </location>
</feature>
<proteinExistence type="predicted"/>
<dbReference type="InterPro" id="IPR011102">
    <property type="entry name" value="Sig_transdc_His_kinase_HWE"/>
</dbReference>
<keyword evidence="3" id="KW-0597">Phosphoprotein</keyword>
<organism evidence="9 10">
    <name type="scientific">Novosphingobium capsulatum</name>
    <dbReference type="NCBI Taxonomy" id="13688"/>
    <lineage>
        <taxon>Bacteria</taxon>
        <taxon>Pseudomonadati</taxon>
        <taxon>Pseudomonadota</taxon>
        <taxon>Alphaproteobacteria</taxon>
        <taxon>Sphingomonadales</taxon>
        <taxon>Sphingomonadaceae</taxon>
        <taxon>Novosphingobium</taxon>
    </lineage>
</organism>
<dbReference type="InterPro" id="IPR035965">
    <property type="entry name" value="PAS-like_dom_sf"/>
</dbReference>
<keyword evidence="6" id="KW-0418">Kinase</keyword>
<evidence type="ECO:0000256" key="3">
    <source>
        <dbReference type="ARBA" id="ARBA00022553"/>
    </source>
</evidence>
<keyword evidence="4" id="KW-0808">Transferase</keyword>
<dbReference type="PANTHER" id="PTHR41523:SF7">
    <property type="entry name" value="HISTIDINE KINASE"/>
    <property type="match status" value="1"/>
</dbReference>
<dbReference type="Gene3D" id="3.30.450.20">
    <property type="entry name" value="PAS domain"/>
    <property type="match status" value="1"/>
</dbReference>
<gene>
    <name evidence="9" type="ORF">J2792_002942</name>
</gene>
<name>A0ABU1MPB8_9SPHN</name>
<dbReference type="Pfam" id="PF07536">
    <property type="entry name" value="HWE_HK"/>
    <property type="match status" value="1"/>
</dbReference>
<evidence type="ECO:0000256" key="2">
    <source>
        <dbReference type="ARBA" id="ARBA00012438"/>
    </source>
</evidence>
<reference evidence="9 10" key="1">
    <citation type="submission" date="2023-07" db="EMBL/GenBank/DDBJ databases">
        <title>Sorghum-associated microbial communities from plants grown in Nebraska, USA.</title>
        <authorList>
            <person name="Schachtman D."/>
        </authorList>
    </citation>
    <scope>NUCLEOTIDE SEQUENCE [LARGE SCALE GENOMIC DNA]</scope>
    <source>
        <strain evidence="9 10">DS1027</strain>
    </source>
</reference>
<evidence type="ECO:0000256" key="6">
    <source>
        <dbReference type="ARBA" id="ARBA00022777"/>
    </source>
</evidence>
<comment type="caution">
    <text evidence="9">The sequence shown here is derived from an EMBL/GenBank/DDBJ whole genome shotgun (WGS) entry which is preliminary data.</text>
</comment>
<keyword evidence="10" id="KW-1185">Reference proteome</keyword>
<sequence length="301" mass="33898">MNERTGFDPQRLSEGFTGQEHLLGLVARSQTRQDWVEEVAAQTERQSAIFVELINKCPFGIYIVGDDMRIVAMNERSQNGAFRNVRPVIGRLFREAMDILWPAATAQKIVGHFAETLATGRPYYSREFVAPRADTGELEGYEWELQRTKLPGGRLGVICFYFDSTELRTAQRALEESATRQQLLIEELNHRVKNTLMVVQAMALQSFGRDVAADKRDAFQSRLQALAKAHDTLDQGQLGLGQPVGGGCRRPGRVRHDASHQGWWAASVDAAANCGFDRDGAARALHQRDQVWRAFRRRRTG</sequence>
<protein>
    <recommendedName>
        <fullName evidence="2">histidine kinase</fullName>
        <ecNumber evidence="2">2.7.13.3</ecNumber>
    </recommendedName>
</protein>
<evidence type="ECO:0000256" key="5">
    <source>
        <dbReference type="ARBA" id="ARBA00022741"/>
    </source>
</evidence>
<keyword evidence="7" id="KW-0067">ATP-binding</keyword>
<evidence type="ECO:0000259" key="8">
    <source>
        <dbReference type="SMART" id="SM00911"/>
    </source>
</evidence>
<accession>A0ABU1MPB8</accession>
<dbReference type="SMART" id="SM00911">
    <property type="entry name" value="HWE_HK"/>
    <property type="match status" value="1"/>
</dbReference>